<evidence type="ECO:0000313" key="2">
    <source>
        <dbReference type="Proteomes" id="UP000838756"/>
    </source>
</evidence>
<dbReference type="AlphaFoldDB" id="A0A8S4QW68"/>
<sequence>MGATINMSDLITVRRRVDDIKEVAEALEVSGRDDIMSGSVRCSMVRLDTWIEIVIMISLDHDQIFPQLNYQQAIDVDWVIGTPTIYNDHNTIPLITISTPFFSFAISLVSESVTNTSS</sequence>
<evidence type="ECO:0000313" key="1">
    <source>
        <dbReference type="EMBL" id="CAH2218417.1"/>
    </source>
</evidence>
<dbReference type="Proteomes" id="UP000838756">
    <property type="component" value="Unassembled WGS sequence"/>
</dbReference>
<dbReference type="EMBL" id="CAKXAJ010019547">
    <property type="protein sequence ID" value="CAH2218417.1"/>
    <property type="molecule type" value="Genomic_DNA"/>
</dbReference>
<reference evidence="1" key="1">
    <citation type="submission" date="2022-03" db="EMBL/GenBank/DDBJ databases">
        <authorList>
            <person name="Lindestad O."/>
        </authorList>
    </citation>
    <scope>NUCLEOTIDE SEQUENCE</scope>
</reference>
<protein>
    <submittedName>
        <fullName evidence="1">Jg27126 protein</fullName>
    </submittedName>
</protein>
<comment type="caution">
    <text evidence="1">The sequence shown here is derived from an EMBL/GenBank/DDBJ whole genome shotgun (WGS) entry which is preliminary data.</text>
</comment>
<accession>A0A8S4QW68</accession>
<organism evidence="1 2">
    <name type="scientific">Pararge aegeria aegeria</name>
    <dbReference type="NCBI Taxonomy" id="348720"/>
    <lineage>
        <taxon>Eukaryota</taxon>
        <taxon>Metazoa</taxon>
        <taxon>Ecdysozoa</taxon>
        <taxon>Arthropoda</taxon>
        <taxon>Hexapoda</taxon>
        <taxon>Insecta</taxon>
        <taxon>Pterygota</taxon>
        <taxon>Neoptera</taxon>
        <taxon>Endopterygota</taxon>
        <taxon>Lepidoptera</taxon>
        <taxon>Glossata</taxon>
        <taxon>Ditrysia</taxon>
        <taxon>Papilionoidea</taxon>
        <taxon>Nymphalidae</taxon>
        <taxon>Satyrinae</taxon>
        <taxon>Satyrini</taxon>
        <taxon>Parargina</taxon>
        <taxon>Pararge</taxon>
    </lineage>
</organism>
<keyword evidence="2" id="KW-1185">Reference proteome</keyword>
<gene>
    <name evidence="1" type="primary">jg27126</name>
    <name evidence="1" type="ORF">PAEG_LOCUS6251</name>
</gene>
<name>A0A8S4QW68_9NEOP</name>
<proteinExistence type="predicted"/>